<dbReference type="AlphaFoldDB" id="A0A367E7K3"/>
<feature type="compositionally biased region" description="Basic and acidic residues" evidence="1">
    <location>
        <begin position="68"/>
        <end position="80"/>
    </location>
</feature>
<protein>
    <recommendedName>
        <fullName evidence="5">Transmembrane protein</fullName>
    </recommendedName>
</protein>
<feature type="compositionally biased region" description="Low complexity" evidence="1">
    <location>
        <begin position="45"/>
        <end position="63"/>
    </location>
</feature>
<evidence type="ECO:0000313" key="4">
    <source>
        <dbReference type="Proteomes" id="UP000253507"/>
    </source>
</evidence>
<comment type="caution">
    <text evidence="3">The sequence shown here is derived from an EMBL/GenBank/DDBJ whole genome shotgun (WGS) entry which is preliminary data.</text>
</comment>
<evidence type="ECO:0000256" key="1">
    <source>
        <dbReference type="SAM" id="MobiDB-lite"/>
    </source>
</evidence>
<feature type="transmembrane region" description="Helical" evidence="2">
    <location>
        <begin position="122"/>
        <end position="145"/>
    </location>
</feature>
<gene>
    <name evidence="3" type="ORF">DQ392_33400</name>
</gene>
<dbReference type="OrthoDB" id="4316034at2"/>
<feature type="compositionally biased region" description="Basic and acidic residues" evidence="1">
    <location>
        <begin position="18"/>
        <end position="37"/>
    </location>
</feature>
<evidence type="ECO:0000313" key="3">
    <source>
        <dbReference type="EMBL" id="RCG13377.1"/>
    </source>
</evidence>
<sequence length="221" mass="23166">MEAGPRDNSSAADTGPCADRESFADTERGEREPEAGPERSPGPDRPSASDRPSAPGAPAGSAPESGTDPDRDADEDRIAVPERSAVPDSVADPAQEATGEDSMAAGPPVEPHELRPQRKLRLWQLAPIVILGALGSLMFAFPLAFEPGGSSGAVVSMLGFLLCGCAAGWGVMAARRVGHTWPGLPARGSGGRPDWRVVLCYAVVLCTLVVLAVWRIDRLRH</sequence>
<dbReference type="Proteomes" id="UP000253507">
    <property type="component" value="Unassembled WGS sequence"/>
</dbReference>
<keyword evidence="2" id="KW-0472">Membrane</keyword>
<evidence type="ECO:0000256" key="2">
    <source>
        <dbReference type="SAM" id="Phobius"/>
    </source>
</evidence>
<proteinExistence type="predicted"/>
<accession>A0A367E7K3</accession>
<name>A0A367E7K3_9ACTN</name>
<evidence type="ECO:0008006" key="5">
    <source>
        <dbReference type="Google" id="ProtNLM"/>
    </source>
</evidence>
<keyword evidence="2" id="KW-0812">Transmembrane</keyword>
<feature type="transmembrane region" description="Helical" evidence="2">
    <location>
        <begin position="151"/>
        <end position="174"/>
    </location>
</feature>
<keyword evidence="4" id="KW-1185">Reference proteome</keyword>
<feature type="region of interest" description="Disordered" evidence="1">
    <location>
        <begin position="1"/>
        <end position="113"/>
    </location>
</feature>
<keyword evidence="2" id="KW-1133">Transmembrane helix</keyword>
<dbReference type="EMBL" id="QOIM01000057">
    <property type="protein sequence ID" value="RCG13377.1"/>
    <property type="molecule type" value="Genomic_DNA"/>
</dbReference>
<organism evidence="3 4">
    <name type="scientific">Streptomyces reniochalinae</name>
    <dbReference type="NCBI Taxonomy" id="2250578"/>
    <lineage>
        <taxon>Bacteria</taxon>
        <taxon>Bacillati</taxon>
        <taxon>Actinomycetota</taxon>
        <taxon>Actinomycetes</taxon>
        <taxon>Kitasatosporales</taxon>
        <taxon>Streptomycetaceae</taxon>
        <taxon>Streptomyces</taxon>
    </lineage>
</organism>
<feature type="transmembrane region" description="Helical" evidence="2">
    <location>
        <begin position="195"/>
        <end position="216"/>
    </location>
</feature>
<reference evidence="3 4" key="1">
    <citation type="submission" date="2018-06" db="EMBL/GenBank/DDBJ databases">
        <title>Streptomyces reniochalinae sp. nov. and Streptomyces diacarnus sp. nov. from marine sponges.</title>
        <authorList>
            <person name="Li L."/>
        </authorList>
    </citation>
    <scope>NUCLEOTIDE SEQUENCE [LARGE SCALE GENOMIC DNA]</scope>
    <source>
        <strain evidence="3 4">LHW50302</strain>
    </source>
</reference>